<dbReference type="EMBL" id="AKPP01000002">
    <property type="protein sequence ID" value="EJC08406.1"/>
    <property type="molecule type" value="Genomic_DNA"/>
</dbReference>
<sequence>MRENALELKLCKISTIGIQSENQTLPNISLGSPKRLWRLGASRYFNAFYESV</sequence>
<dbReference type="AlphaFoldDB" id="J0QC84"/>
<dbReference type="Proteomes" id="UP000005838">
    <property type="component" value="Unassembled WGS sequence"/>
</dbReference>
<proteinExistence type="predicted"/>
<evidence type="ECO:0000313" key="2">
    <source>
        <dbReference type="Proteomes" id="UP000005838"/>
    </source>
</evidence>
<name>J0QC84_HELPX</name>
<protein>
    <submittedName>
        <fullName evidence="1">Uncharacterized protein</fullName>
    </submittedName>
</protein>
<gene>
    <name evidence="1" type="ORF">HPHPP15_0368</name>
</gene>
<accession>J0QC84</accession>
<organism evidence="1 2">
    <name type="scientific">Helicobacter pylori Hp P-15</name>
    <dbReference type="NCBI Taxonomy" id="992080"/>
    <lineage>
        <taxon>Bacteria</taxon>
        <taxon>Pseudomonadati</taxon>
        <taxon>Campylobacterota</taxon>
        <taxon>Epsilonproteobacteria</taxon>
        <taxon>Campylobacterales</taxon>
        <taxon>Helicobacteraceae</taxon>
        <taxon>Helicobacter</taxon>
    </lineage>
</organism>
<comment type="caution">
    <text evidence="1">The sequence shown here is derived from an EMBL/GenBank/DDBJ whole genome shotgun (WGS) entry which is preliminary data.</text>
</comment>
<evidence type="ECO:0000313" key="1">
    <source>
        <dbReference type="EMBL" id="EJC08406.1"/>
    </source>
</evidence>
<reference evidence="1 2" key="1">
    <citation type="journal article" date="2013" name="Pathog. Dis.">
        <title>Genome sequences of 65 Helicobacter pylori strains isolated from asymptomatic individuals and patients with gastric cancer, peptic ulcer disease, or gastritis.</title>
        <authorList>
            <person name="Blanchard T.G."/>
            <person name="Czinn S.J."/>
            <person name="Correa P."/>
            <person name="Nakazawa T."/>
            <person name="Keelan M."/>
            <person name="Morningstar L."/>
            <person name="Santana-Cruz I."/>
            <person name="Maroo A."/>
            <person name="McCracken C."/>
            <person name="Shefchek K."/>
            <person name="Daugherty S."/>
            <person name="Song Y."/>
            <person name="Fraser C.M."/>
            <person name="Fricke W.F."/>
        </authorList>
    </citation>
    <scope>NUCLEOTIDE SEQUENCE [LARGE SCALE GENOMIC DNA]</scope>
    <source>
        <strain evidence="1 2">Hp P-15</strain>
    </source>
</reference>